<organism evidence="1 2">
    <name type="scientific">Racocetra persica</name>
    <dbReference type="NCBI Taxonomy" id="160502"/>
    <lineage>
        <taxon>Eukaryota</taxon>
        <taxon>Fungi</taxon>
        <taxon>Fungi incertae sedis</taxon>
        <taxon>Mucoromycota</taxon>
        <taxon>Glomeromycotina</taxon>
        <taxon>Glomeromycetes</taxon>
        <taxon>Diversisporales</taxon>
        <taxon>Gigasporaceae</taxon>
        <taxon>Racocetra</taxon>
    </lineage>
</organism>
<evidence type="ECO:0000313" key="2">
    <source>
        <dbReference type="Proteomes" id="UP000789920"/>
    </source>
</evidence>
<keyword evidence="2" id="KW-1185">Reference proteome</keyword>
<proteinExistence type="predicted"/>
<reference evidence="1" key="1">
    <citation type="submission" date="2021-06" db="EMBL/GenBank/DDBJ databases">
        <authorList>
            <person name="Kallberg Y."/>
            <person name="Tangrot J."/>
            <person name="Rosling A."/>
        </authorList>
    </citation>
    <scope>NUCLEOTIDE SEQUENCE</scope>
    <source>
        <strain evidence="1">MA461A</strain>
    </source>
</reference>
<evidence type="ECO:0000313" key="1">
    <source>
        <dbReference type="EMBL" id="CAG8757937.1"/>
    </source>
</evidence>
<dbReference type="EMBL" id="CAJVQC010035040">
    <property type="protein sequence ID" value="CAG8757937.1"/>
    <property type="molecule type" value="Genomic_DNA"/>
</dbReference>
<sequence length="225" mass="25819">LSFEPDNRPTICDMFRTLFEIVNNPDNTPALCVNTPKNTPVLCIKSSKGTFSQHSFLSIEDAAKEARKKGGNKQKALEYIDEFSEMGDFKAIYYKACFMQQKLYGKHKLSKSDKKIQKEVARLFELASDANITDAHTKYEDYLFNGYGVPKNQERVMELYKKAANDGIGNVKFYAQFRLGSIYYEGLAGQVDKEEGTYYLKLAAWGNYKKAIDFCKKYKINYQLT</sequence>
<gene>
    <name evidence="1" type="ORF">RPERSI_LOCUS14899</name>
</gene>
<name>A0ACA9QLN5_9GLOM</name>
<dbReference type="Proteomes" id="UP000789920">
    <property type="component" value="Unassembled WGS sequence"/>
</dbReference>
<accession>A0ACA9QLN5</accession>
<comment type="caution">
    <text evidence="1">The sequence shown here is derived from an EMBL/GenBank/DDBJ whole genome shotgun (WGS) entry which is preliminary data.</text>
</comment>
<protein>
    <submittedName>
        <fullName evidence="1">7670_t:CDS:1</fullName>
    </submittedName>
</protein>
<feature type="non-terminal residue" evidence="1">
    <location>
        <position position="1"/>
    </location>
</feature>